<accession>A0A4U5UTX7</accession>
<gene>
    <name evidence="8" type="ORF">D9C73_012527</name>
</gene>
<evidence type="ECO:0000256" key="4">
    <source>
        <dbReference type="ARBA" id="ARBA00023163"/>
    </source>
</evidence>
<evidence type="ECO:0000256" key="1">
    <source>
        <dbReference type="ARBA" id="ARBA00004123"/>
    </source>
</evidence>
<dbReference type="PANTHER" id="PTHR15741">
    <property type="entry name" value="BASIC HELIX-LOOP-HELIX ZIP TRANSCRIPTION FACTOR"/>
    <property type="match status" value="1"/>
</dbReference>
<protein>
    <submittedName>
        <fullName evidence="8">MLX-interacting protein</fullName>
    </submittedName>
</protein>
<dbReference type="STRING" id="240159.A0A4U5UTX7"/>
<evidence type="ECO:0000256" key="7">
    <source>
        <dbReference type="SAM" id="MobiDB-lite"/>
    </source>
</evidence>
<dbReference type="GO" id="GO:0000978">
    <property type="term" value="F:RNA polymerase II cis-regulatory region sequence-specific DNA binding"/>
    <property type="evidence" value="ECO:0007669"/>
    <property type="project" value="TreeGrafter"/>
</dbReference>
<evidence type="ECO:0000256" key="5">
    <source>
        <dbReference type="ARBA" id="ARBA00023242"/>
    </source>
</evidence>
<keyword evidence="5" id="KW-0539">Nucleus</keyword>
<dbReference type="GO" id="GO:0000981">
    <property type="term" value="F:DNA-binding transcription factor activity, RNA polymerase II-specific"/>
    <property type="evidence" value="ECO:0007669"/>
    <property type="project" value="TreeGrafter"/>
</dbReference>
<organism evidence="8 9">
    <name type="scientific">Collichthys lucidus</name>
    <name type="common">Big head croaker</name>
    <name type="synonym">Sciaena lucida</name>
    <dbReference type="NCBI Taxonomy" id="240159"/>
    <lineage>
        <taxon>Eukaryota</taxon>
        <taxon>Metazoa</taxon>
        <taxon>Chordata</taxon>
        <taxon>Craniata</taxon>
        <taxon>Vertebrata</taxon>
        <taxon>Euteleostomi</taxon>
        <taxon>Actinopterygii</taxon>
        <taxon>Neopterygii</taxon>
        <taxon>Teleostei</taxon>
        <taxon>Neoteleostei</taxon>
        <taxon>Acanthomorphata</taxon>
        <taxon>Eupercaria</taxon>
        <taxon>Sciaenidae</taxon>
        <taxon>Collichthys</taxon>
    </lineage>
</organism>
<dbReference type="AlphaFoldDB" id="A0A4U5UTX7"/>
<evidence type="ECO:0000313" key="9">
    <source>
        <dbReference type="Proteomes" id="UP000298787"/>
    </source>
</evidence>
<feature type="region of interest" description="Disordered" evidence="7">
    <location>
        <begin position="1"/>
        <end position="31"/>
    </location>
</feature>
<dbReference type="Gene3D" id="4.10.280.10">
    <property type="entry name" value="Helix-loop-helix DNA-binding domain"/>
    <property type="match status" value="1"/>
</dbReference>
<feature type="compositionally biased region" description="Low complexity" evidence="7">
    <location>
        <begin position="445"/>
        <end position="455"/>
    </location>
</feature>
<dbReference type="Proteomes" id="UP000298787">
    <property type="component" value="Chromosome 11"/>
</dbReference>
<sequence length="693" mass="77643">MATREMASRQKYRRPPACIKQEQEDDSDAEETHLGLRRADGLESQIIHSGHFMVSSPHSEHPPKKGYDFDTVNKQTCQTYRFGKASMSHLSIDASLTKLFECMTLAYSGKLVSPKWKNFKGLKLLWRDKIRLNNAIWRAWYMQYVERRDNPVCHFVTPLDGNMDMDIHRPAEAIAAEGKCWKRRIEIVIREYHKWRTYFKKRDEETAARRVPRKHYETPAPMEMDPLFDMDVLMSEFSDTLFSTLASHQPIAWPNPREIAHAGNADMIQPGLIPLQPNLDFMDSFDPLQDLFHSLRQPIFPSVSLTAPSVTPLPSSSSQSQTQLMPSMQLTTNSISPPGPLPISSPMVSETSQTGSGSGSDAAYVQNYMPLFPGQCLSGQDMASGAPMVPSPLNNISALDETGAASVITHTDSSTVTCSESATTFSHGSNYSSISTQPPPPPTQLQPLASLPPTSVQHPQPFALPRPFQSSSANKNRPVQRIAPANTLPSSHLILTAPFRAHANAVIVTPTPLKADVVPSPGMVITPSHLGISNAVTLQKTVEHIGKLQQERQQMQEEVKRLREEIEELNASINSCQEQLPATGVPIRRNRFDHMQEKFNEYVKNRTLQNWKFWIFSIIIKPLFESFNGMVSTTSRAELYQTTMQWLDRHCSLIALRPMVLNTLRQLSTTTSILSDPSLLPEEAIKAVTHTDV</sequence>
<dbReference type="InterPro" id="IPR052207">
    <property type="entry name" value="Max-like/E-box_TFs"/>
</dbReference>
<feature type="coiled-coil region" evidence="6">
    <location>
        <begin position="538"/>
        <end position="579"/>
    </location>
</feature>
<dbReference type="PANTHER" id="PTHR15741:SF40">
    <property type="entry name" value="MLX-INTERACTING PROTEIN"/>
    <property type="match status" value="1"/>
</dbReference>
<feature type="region of interest" description="Disordered" evidence="7">
    <location>
        <begin position="307"/>
        <end position="326"/>
    </location>
</feature>
<proteinExistence type="predicted"/>
<evidence type="ECO:0000256" key="2">
    <source>
        <dbReference type="ARBA" id="ARBA00023015"/>
    </source>
</evidence>
<dbReference type="InterPro" id="IPR036638">
    <property type="entry name" value="HLH_DNA-bd_sf"/>
</dbReference>
<reference evidence="8 9" key="1">
    <citation type="submission" date="2019-01" db="EMBL/GenBank/DDBJ databases">
        <title>Genome Assembly of Collichthys lucidus.</title>
        <authorList>
            <person name="Cai M."/>
            <person name="Xiao S."/>
        </authorList>
    </citation>
    <scope>NUCLEOTIDE SEQUENCE [LARGE SCALE GENOMIC DNA]</scope>
    <source>
        <strain evidence="8">JT15FE1705JMU</strain>
        <tissue evidence="8">Muscle</tissue>
    </source>
</reference>
<feature type="region of interest" description="Disordered" evidence="7">
    <location>
        <begin position="336"/>
        <end position="360"/>
    </location>
</feature>
<evidence type="ECO:0000256" key="6">
    <source>
        <dbReference type="SAM" id="Coils"/>
    </source>
</evidence>
<keyword evidence="2" id="KW-0805">Transcription regulation</keyword>
<dbReference type="SUPFAM" id="SSF47459">
    <property type="entry name" value="HLH, helix-loop-helix DNA-binding domain"/>
    <property type="match status" value="1"/>
</dbReference>
<name>A0A4U5UTX7_COLLU</name>
<evidence type="ECO:0000313" key="8">
    <source>
        <dbReference type="EMBL" id="TKS78647.1"/>
    </source>
</evidence>
<evidence type="ECO:0000256" key="3">
    <source>
        <dbReference type="ARBA" id="ARBA00023125"/>
    </source>
</evidence>
<keyword evidence="9" id="KW-1185">Reference proteome</keyword>
<dbReference type="EMBL" id="CM014088">
    <property type="protein sequence ID" value="TKS78647.1"/>
    <property type="molecule type" value="Genomic_DNA"/>
</dbReference>
<keyword evidence="6" id="KW-0175">Coiled coil</keyword>
<comment type="subcellular location">
    <subcellularLocation>
        <location evidence="1">Nucleus</location>
    </subcellularLocation>
</comment>
<keyword evidence="4" id="KW-0804">Transcription</keyword>
<dbReference type="GO" id="GO:0046983">
    <property type="term" value="F:protein dimerization activity"/>
    <property type="evidence" value="ECO:0007669"/>
    <property type="project" value="InterPro"/>
</dbReference>
<dbReference type="GO" id="GO:0005634">
    <property type="term" value="C:nucleus"/>
    <property type="evidence" value="ECO:0007669"/>
    <property type="project" value="UniProtKB-SubCell"/>
</dbReference>
<feature type="region of interest" description="Disordered" evidence="7">
    <location>
        <begin position="427"/>
        <end position="475"/>
    </location>
</feature>
<keyword evidence="3" id="KW-0238">DNA-binding</keyword>